<organism evidence="1 2">
    <name type="scientific">Mesorhizobium muleiense</name>
    <dbReference type="NCBI Taxonomy" id="1004279"/>
    <lineage>
        <taxon>Bacteria</taxon>
        <taxon>Pseudomonadati</taxon>
        <taxon>Pseudomonadota</taxon>
        <taxon>Alphaproteobacteria</taxon>
        <taxon>Hyphomicrobiales</taxon>
        <taxon>Phyllobacteriaceae</taxon>
        <taxon>Mesorhizobium</taxon>
    </lineage>
</organism>
<dbReference type="AlphaFoldDB" id="A0A1G8HPL3"/>
<dbReference type="EMBL" id="FNEE01000001">
    <property type="protein sequence ID" value="SDI08450.1"/>
    <property type="molecule type" value="Genomic_DNA"/>
</dbReference>
<dbReference type="Proteomes" id="UP000198894">
    <property type="component" value="Unassembled WGS sequence"/>
</dbReference>
<gene>
    <name evidence="1" type="ORF">SAMN05428953_101126</name>
</gene>
<evidence type="ECO:0000313" key="2">
    <source>
        <dbReference type="Proteomes" id="UP000198894"/>
    </source>
</evidence>
<proteinExistence type="predicted"/>
<accession>A0A1G8HPL3</accession>
<name>A0A1G8HPL3_9HYPH</name>
<evidence type="ECO:0000313" key="1">
    <source>
        <dbReference type="EMBL" id="SDI08450.1"/>
    </source>
</evidence>
<keyword evidence="2" id="KW-1185">Reference proteome</keyword>
<reference evidence="2" key="1">
    <citation type="submission" date="2016-10" db="EMBL/GenBank/DDBJ databases">
        <authorList>
            <person name="Varghese N."/>
            <person name="Submissions S."/>
        </authorList>
    </citation>
    <scope>NUCLEOTIDE SEQUENCE [LARGE SCALE GENOMIC DNA]</scope>
    <source>
        <strain evidence="2">CGMCC 1.11022</strain>
    </source>
</reference>
<protein>
    <submittedName>
        <fullName evidence="1">Uncharacterized protein</fullName>
    </submittedName>
</protein>
<sequence>MDETRLGLSQRFARVLSKCIRMYENPCEVPQPLDFDKFGYNFFGRLSAFARPDTCRAPVIRSR</sequence>